<name>A0ABR1VPP6_9PEZI</name>
<dbReference type="InterPro" id="IPR027417">
    <property type="entry name" value="P-loop_NTPase"/>
</dbReference>
<organism evidence="3 4">
    <name type="scientific">Apiospora phragmitis</name>
    <dbReference type="NCBI Taxonomy" id="2905665"/>
    <lineage>
        <taxon>Eukaryota</taxon>
        <taxon>Fungi</taxon>
        <taxon>Dikarya</taxon>
        <taxon>Ascomycota</taxon>
        <taxon>Pezizomycotina</taxon>
        <taxon>Sordariomycetes</taxon>
        <taxon>Xylariomycetidae</taxon>
        <taxon>Amphisphaeriales</taxon>
        <taxon>Apiosporaceae</taxon>
        <taxon>Apiospora</taxon>
    </lineage>
</organism>
<keyword evidence="4" id="KW-1185">Reference proteome</keyword>
<dbReference type="Gene3D" id="3.40.50.300">
    <property type="entry name" value="P-loop containing nucleotide triphosphate hydrolases"/>
    <property type="match status" value="1"/>
</dbReference>
<dbReference type="PANTHER" id="PTHR10039:SF5">
    <property type="entry name" value="NACHT DOMAIN-CONTAINING PROTEIN"/>
    <property type="match status" value="1"/>
</dbReference>
<proteinExistence type="predicted"/>
<dbReference type="InterPro" id="IPR056884">
    <property type="entry name" value="NPHP3-like_N"/>
</dbReference>
<dbReference type="EMBL" id="JAQQWL010000005">
    <property type="protein sequence ID" value="KAK8073178.1"/>
    <property type="molecule type" value="Genomic_DNA"/>
</dbReference>
<feature type="domain" description="Nephrocystin 3-like N-terminal" evidence="2">
    <location>
        <begin position="189"/>
        <end position="338"/>
    </location>
</feature>
<accession>A0ABR1VPP6</accession>
<dbReference type="Proteomes" id="UP001480595">
    <property type="component" value="Unassembled WGS sequence"/>
</dbReference>
<dbReference type="GeneID" id="92088549"/>
<comment type="caution">
    <text evidence="3">The sequence shown here is derived from an EMBL/GenBank/DDBJ whole genome shotgun (WGS) entry which is preliminary data.</text>
</comment>
<dbReference type="RefSeq" id="XP_066717653.1">
    <property type="nucleotide sequence ID" value="XM_066855486.1"/>
</dbReference>
<evidence type="ECO:0000313" key="4">
    <source>
        <dbReference type="Proteomes" id="UP001480595"/>
    </source>
</evidence>
<dbReference type="Pfam" id="PF24883">
    <property type="entry name" value="NPHP3_N"/>
    <property type="match status" value="1"/>
</dbReference>
<dbReference type="SUPFAM" id="SSF52540">
    <property type="entry name" value="P-loop containing nucleoside triphosphate hydrolases"/>
    <property type="match status" value="1"/>
</dbReference>
<evidence type="ECO:0000313" key="3">
    <source>
        <dbReference type="EMBL" id="KAK8073178.1"/>
    </source>
</evidence>
<gene>
    <name evidence="3" type="ORF">PG994_004077</name>
</gene>
<evidence type="ECO:0000259" key="2">
    <source>
        <dbReference type="Pfam" id="PF24883"/>
    </source>
</evidence>
<evidence type="ECO:0000256" key="1">
    <source>
        <dbReference type="ARBA" id="ARBA00022737"/>
    </source>
</evidence>
<keyword evidence="1" id="KW-0677">Repeat</keyword>
<reference evidence="3 4" key="1">
    <citation type="submission" date="2023-01" db="EMBL/GenBank/DDBJ databases">
        <title>Analysis of 21 Apiospora genomes using comparative genomics revels a genus with tremendous synthesis potential of carbohydrate active enzymes and secondary metabolites.</title>
        <authorList>
            <person name="Sorensen T."/>
        </authorList>
    </citation>
    <scope>NUCLEOTIDE SEQUENCE [LARGE SCALE GENOMIC DNA]</scope>
    <source>
        <strain evidence="3 4">CBS 135458</strain>
    </source>
</reference>
<protein>
    <submittedName>
        <fullName evidence="3">Vegetative incompatibility protein HET-E-1</fullName>
    </submittedName>
</protein>
<sequence>MRTNSLSPCKDICQTLIGEIAKLEKGIAKKSKASAAKLSLKVIWKKSVGDWKLDGLEKQLQEAKDLVQLSLINHTCAQVTAMHADLSVLSPELRSVAEKWGDGQRELSELFSKEATTIKVHVTTTAIQARAAQEEQARKDAQAEQRRKLLQSLIYNGMNERRNNHPVHHPSTLQTIWNDDVDTGLWNPFRDWLPSEDQVFWVSGRPGSGKTTLMKFLVLQPQTWERLRAWSPDVIVVSHFIWLLGPDPLQRNLKGLFCYVIHQVLGDSPAIADRILAASEALSLKNNYTDWSLEELKEYLFLDGLDDIDPKDGTDTLLDALAGNFRPFPHVKLCMASRPEPILRTRFEQANYSKLALHDANHQDITRYIESALKCEGDNKHTLKALLITKAHGVFLWAHLVLRNVNRALELSQEFNEARRYIVSLPEGLADLYKSMWERMSRDER</sequence>
<dbReference type="PANTHER" id="PTHR10039">
    <property type="entry name" value="AMELOGENIN"/>
    <property type="match status" value="1"/>
</dbReference>